<dbReference type="SMART" id="SM00563">
    <property type="entry name" value="PlsC"/>
    <property type="match status" value="1"/>
</dbReference>
<dbReference type="OrthoDB" id="1113830at2"/>
<comment type="pathway">
    <text evidence="1">Lipid metabolism.</text>
</comment>
<evidence type="ECO:0000256" key="5">
    <source>
        <dbReference type="ARBA" id="ARBA00023315"/>
    </source>
</evidence>
<dbReference type="STRING" id="643562.Daes_2599"/>
<dbReference type="eggNOG" id="COG3176">
    <property type="taxonomic scope" value="Bacteria"/>
</dbReference>
<organism evidence="7 8">
    <name type="scientific">Pseudodesulfovibrio aespoeensis (strain ATCC 700646 / DSM 10631 / Aspo-2)</name>
    <name type="common">Desulfovibrio aespoeensis</name>
    <dbReference type="NCBI Taxonomy" id="643562"/>
    <lineage>
        <taxon>Bacteria</taxon>
        <taxon>Pseudomonadati</taxon>
        <taxon>Thermodesulfobacteriota</taxon>
        <taxon>Desulfovibrionia</taxon>
        <taxon>Desulfovibrionales</taxon>
        <taxon>Desulfovibrionaceae</taxon>
    </lineage>
</organism>
<keyword evidence="2" id="KW-0444">Lipid biosynthesis</keyword>
<dbReference type="Gene3D" id="3.40.630.30">
    <property type="match status" value="1"/>
</dbReference>
<reference evidence="7 8" key="2">
    <citation type="journal article" date="2014" name="Genome Announc.">
        <title>Complete Genome Sequence of the Subsurface, Mesophilic Sulfate-Reducing Bacterium Desulfovibrio aespoeensis Aspo-2.</title>
        <authorList>
            <person name="Pedersen K."/>
            <person name="Bengtsson A."/>
            <person name="Edlund J."/>
            <person name="Rabe L."/>
            <person name="Hazen T."/>
            <person name="Chakraborty R."/>
            <person name="Goodwin L."/>
            <person name="Shapiro N."/>
        </authorList>
    </citation>
    <scope>NUCLEOTIDE SEQUENCE [LARGE SCALE GENOMIC DNA]</scope>
    <source>
        <strain evidence="8">ATCC 700646 / DSM 10631 / Aspo-2</strain>
    </source>
</reference>
<dbReference type="SUPFAM" id="SSF55729">
    <property type="entry name" value="Acyl-CoA N-acyltransferases (Nat)"/>
    <property type="match status" value="1"/>
</dbReference>
<keyword evidence="8" id="KW-1185">Reference proteome</keyword>
<reference evidence="8" key="1">
    <citation type="submission" date="2010-12" db="EMBL/GenBank/DDBJ databases">
        <title>Complete sequence of Desulfovibrio aespoeensis Aspo-2.</title>
        <authorList>
            <consortium name="US DOE Joint Genome Institute"/>
            <person name="Lucas S."/>
            <person name="Copeland A."/>
            <person name="Lapidus A."/>
            <person name="Cheng J.-F."/>
            <person name="Goodwin L."/>
            <person name="Pitluck S."/>
            <person name="Chertkov O."/>
            <person name="Misra M."/>
            <person name="Detter J.C."/>
            <person name="Han C."/>
            <person name="Tapia R."/>
            <person name="Land M."/>
            <person name="Hauser L."/>
            <person name="Kyrpides N."/>
            <person name="Ivanova N."/>
            <person name="Ovchinnikova G."/>
            <person name="Pedersen K."/>
            <person name="Jagevall S."/>
            <person name="Hazen T."/>
            <person name="Woyke T."/>
        </authorList>
    </citation>
    <scope>NUCLEOTIDE SEQUENCE [LARGE SCALE GENOMIC DNA]</scope>
    <source>
        <strain evidence="8">ATCC 700646 / DSM 10631 / Aspo-2</strain>
    </source>
</reference>
<dbReference type="InterPro" id="IPR002123">
    <property type="entry name" value="Plipid/glycerol_acylTrfase"/>
</dbReference>
<dbReference type="InterPro" id="IPR045746">
    <property type="entry name" value="ACT14924-like_Acyltransf_dom"/>
</dbReference>
<evidence type="ECO:0000313" key="8">
    <source>
        <dbReference type="Proteomes" id="UP000002191"/>
    </source>
</evidence>
<keyword evidence="5 7" id="KW-0012">Acyltransferase</keyword>
<evidence type="ECO:0000256" key="4">
    <source>
        <dbReference type="ARBA" id="ARBA00023098"/>
    </source>
</evidence>
<dbReference type="KEGG" id="das:Daes_2599"/>
<dbReference type="Pfam" id="PF13444">
    <property type="entry name" value="Acetyltransf_5"/>
    <property type="match status" value="1"/>
</dbReference>
<dbReference type="AlphaFoldDB" id="E6VW37"/>
<dbReference type="CDD" id="cd07986">
    <property type="entry name" value="LPLAT_ACT14924-like"/>
    <property type="match status" value="1"/>
</dbReference>
<keyword evidence="3 7" id="KW-0808">Transferase</keyword>
<keyword evidence="4" id="KW-0443">Lipid metabolism</keyword>
<dbReference type="InterPro" id="IPR052351">
    <property type="entry name" value="Ornithine_N-alpha-AT"/>
</dbReference>
<feature type="domain" description="Phospholipid/glycerol acyltransferase" evidence="6">
    <location>
        <begin position="85"/>
        <end position="196"/>
    </location>
</feature>
<dbReference type="Proteomes" id="UP000002191">
    <property type="component" value="Chromosome"/>
</dbReference>
<sequence length="621" mass="68642">MDGLVKGPLLNLASPFGDPLRHALFSLFRKPLSKVLRLDTLNSMYCALQGDEADAPFIDRALDMLGVRFELDGQPVTRVPKTGPLVVVCNHPFGVLEGLILVRILRSVRPDIKIMANFMLGLIPEMDELLIEVDPFGKADSAKKNIAGLKASMKWLKQGGLLAVFPAGEVSSLKMKKGMVADPLWNPMIGRIIRKTGAAALPVFFEGRNSGLFQALGLIHPKLRTMLLPHENLKHAAAHPIRVALGGVIENERLAGLGSDRDIVDFLRFRTYLLRKEGNSRSPFKAIVPTRSLEPIANSRDKHILASEVAALPDANILIRTGDFTVFEADAFRIPRILREIGIRREETFRLVGEGTGKPMDIDAFDDTYRHLVLWNHAEREVAGAYRFGLTDEILAKQGVSGLYTSTLFKYRPGLLESMGPALEMGRSFVTPKYQKSYQPLLLLWKGVAAFVVNNPKYTRLFGCVSISGEYSELSRELIMRFMERHAFRHDMAGMAVPRRPPKVRRLGRIDFSLPESAFSELDDVADLVRDVESGRSIPVLLKQYLKLGGKILGFNVDPDFGNCLDGLILVDLLRSDPKVLGRFMGNDGVARFLAANAATDGVSRLPGSGRPGPRPLHVAA</sequence>
<proteinExistence type="predicted"/>
<dbReference type="InterPro" id="IPR016181">
    <property type="entry name" value="Acyl_CoA_acyltransferase"/>
</dbReference>
<evidence type="ECO:0000259" key="6">
    <source>
        <dbReference type="SMART" id="SM00563"/>
    </source>
</evidence>
<dbReference type="HOGENOM" id="CLU_033329_1_0_7"/>
<dbReference type="Pfam" id="PF19576">
    <property type="entry name" value="Acyltransf_2"/>
    <property type="match status" value="1"/>
</dbReference>
<dbReference type="GO" id="GO:0016746">
    <property type="term" value="F:acyltransferase activity"/>
    <property type="evidence" value="ECO:0007669"/>
    <property type="project" value="UniProtKB-KW"/>
</dbReference>
<evidence type="ECO:0000256" key="2">
    <source>
        <dbReference type="ARBA" id="ARBA00022516"/>
    </source>
</evidence>
<dbReference type="GO" id="GO:0006629">
    <property type="term" value="P:lipid metabolic process"/>
    <property type="evidence" value="ECO:0007669"/>
    <property type="project" value="UniProtKB-KW"/>
</dbReference>
<name>E6VW37_PSEA9</name>
<dbReference type="PANTHER" id="PTHR37323">
    <property type="entry name" value="GCN5-RELATED N-ACETYLTRANSFERASE"/>
    <property type="match status" value="1"/>
</dbReference>
<dbReference type="PANTHER" id="PTHR37323:SF1">
    <property type="entry name" value="L-ORNITHINE N(ALPHA)-ACYLTRANSFERASE"/>
    <property type="match status" value="1"/>
</dbReference>
<evidence type="ECO:0000313" key="7">
    <source>
        <dbReference type="EMBL" id="ADU63597.1"/>
    </source>
</evidence>
<evidence type="ECO:0000256" key="1">
    <source>
        <dbReference type="ARBA" id="ARBA00005189"/>
    </source>
</evidence>
<dbReference type="EMBL" id="CP002431">
    <property type="protein sequence ID" value="ADU63597.1"/>
    <property type="molecule type" value="Genomic_DNA"/>
</dbReference>
<dbReference type="RefSeq" id="WP_013515503.1">
    <property type="nucleotide sequence ID" value="NC_014844.1"/>
</dbReference>
<protein>
    <submittedName>
        <fullName evidence="7">Phospholipid/glycerol acyltransferase</fullName>
    </submittedName>
</protein>
<dbReference type="eggNOG" id="COG0204">
    <property type="taxonomic scope" value="Bacteria"/>
</dbReference>
<gene>
    <name evidence="7" type="ordered locus">Daes_2599</name>
</gene>
<accession>E6VW37</accession>
<evidence type="ECO:0000256" key="3">
    <source>
        <dbReference type="ARBA" id="ARBA00022679"/>
    </source>
</evidence>